<evidence type="ECO:0000313" key="2">
    <source>
        <dbReference type="Proteomes" id="UP000194225"/>
    </source>
</evidence>
<dbReference type="EMBL" id="MIGA01000058">
    <property type="protein sequence ID" value="OSY38584.1"/>
    <property type="molecule type" value="Genomic_DNA"/>
</dbReference>
<comment type="caution">
    <text evidence="1">The sequence shown here is derived from an EMBL/GenBank/DDBJ whole genome shotgun (WGS) entry which is preliminary data.</text>
</comment>
<accession>A0ABX3XPC3</accession>
<organism evidence="1 2">
    <name type="scientific">Streptomyces platensis</name>
    <dbReference type="NCBI Taxonomy" id="58346"/>
    <lineage>
        <taxon>Bacteria</taxon>
        <taxon>Bacillati</taxon>
        <taxon>Actinomycetota</taxon>
        <taxon>Actinomycetes</taxon>
        <taxon>Kitasatosporales</taxon>
        <taxon>Streptomycetaceae</taxon>
        <taxon>Streptomyces</taxon>
    </lineage>
</organism>
<gene>
    <name evidence="1" type="ORF">BG653_06078</name>
</gene>
<dbReference type="InterPro" id="IPR054188">
    <property type="entry name" value="DUF6893"/>
</dbReference>
<protein>
    <submittedName>
        <fullName evidence="1">Uncharacterized protein</fullName>
    </submittedName>
</protein>
<sequence>MLKLALSGALAAALALVVKSMLPDLKRYLRIRAM</sequence>
<dbReference type="Proteomes" id="UP000194225">
    <property type="component" value="Unassembled WGS sequence"/>
</dbReference>
<name>A0ABX3XPC3_STRPT</name>
<dbReference type="GeneID" id="300357202"/>
<proteinExistence type="predicted"/>
<dbReference type="RefSeq" id="WP_371873919.1">
    <property type="nucleotide sequence ID" value="NZ_BAABSS010000016.1"/>
</dbReference>
<keyword evidence="2" id="KW-1185">Reference proteome</keyword>
<evidence type="ECO:0000313" key="1">
    <source>
        <dbReference type="EMBL" id="OSY38584.1"/>
    </source>
</evidence>
<reference evidence="1 2" key="1">
    <citation type="submission" date="2016-09" db="EMBL/GenBank/DDBJ databases">
        <title>Streptomyces platensis DSM40041, a candidate organism with high potential of specific P450 cytochromes.</title>
        <authorList>
            <person name="Grumaz C."/>
            <person name="Vainshtein Y."/>
            <person name="Kirstahler P."/>
            <person name="Sohn K."/>
        </authorList>
    </citation>
    <scope>NUCLEOTIDE SEQUENCE [LARGE SCALE GENOMIC DNA]</scope>
    <source>
        <strain evidence="1 2">DSM 40041</strain>
    </source>
</reference>
<dbReference type="Pfam" id="PF21833">
    <property type="entry name" value="DUF6893"/>
    <property type="match status" value="1"/>
</dbReference>